<dbReference type="InterPro" id="IPR037066">
    <property type="entry name" value="Plug_dom_sf"/>
</dbReference>
<sequence>MRREPVMSLSSHSRLLPQAVHACLQLGLAMALCAPALAQTPPAAPAAARIAFDIPAQDLAGALVAFGRVSQQQLAYDRAVVAGKRSSPLGGSYGIEEGLDLLLAGTGLAVRAAGNHVLAIEAAPASGGAQTLDAVIVTGTTAAHRTVLQSSSAITVADQQALERKAPRSTAQALELIPGMFVEASGGEISNNFSVRGMPGGSQQFVQLSEDGLPVFYSNALADTILKQEVSIDRMEAVRGGTSGILTVNGAGATVNFLTRKPGAEPEGTLRLTTSDFGTRRIDLWQGGPIDANWQYSVGGFYRRSDGVRDSGFTGDHGGIFRAAIGRMFERGQFGFNLKLVDDHNTFQLPIPLQDADDPRGVPGLDATTGTMLSRDNAVMRVRTAPASGRSWQRHDLRDGVHATAFAPGYQFEYDIDDGLSFRSKGRYTDFKSDFNAVFSSDNASLVPAAYRLDRANFSDIGVLLDRFAAQGAVQAGLRRVRNGEVIAGADALNALNGNGLVTHSITGDNRRDVEEFVNDASLTWHNERNSFTAGLLYFHSRVRDSNIGASTFVSEVRNHPDRMDIVALDAAGNVVGALTEDGLLNYSNWGDSNNHYSADSFSLYLNDEFQATERLRIDGGVRVERYDIDFYEGISTPMQPIEGAFDANGNDVDDIIANNYLAQFGGGAFTGRYTHYDRGFTQTAATLGGTYLLGDNFALYARYARGFQANGRFDPVKIDFGEIGLRYQSRALTASLTGFRTTYKDFLFSRLPPGAATEVRFYSDIVSNGVEFDVLWKPARYFQLQVTGVVQRSEIQVNDDQGTGFANVFDGNKPERTPPVNVTVTPSLLLPDGRGEVYLSYHYLDKMYSDIANSLELPSYGVWSAGVMYRLAPKWQLQANLDNLTDEVGLTEGNPRSGFVENSGVSGAFYARPILGRNLLLSLTYDF</sequence>
<keyword evidence="8" id="KW-0406">Ion transport</keyword>
<dbReference type="SMART" id="SM00965">
    <property type="entry name" value="STN"/>
    <property type="match status" value="1"/>
</dbReference>
<evidence type="ECO:0000256" key="9">
    <source>
        <dbReference type="ARBA" id="ARBA00023077"/>
    </source>
</evidence>
<dbReference type="SUPFAM" id="SSF56935">
    <property type="entry name" value="Porins"/>
    <property type="match status" value="1"/>
</dbReference>
<gene>
    <name evidence="16" type="ORF">XhyaCFBP1156_08045</name>
</gene>
<keyword evidence="4" id="KW-0410">Iron transport</keyword>
<keyword evidence="11 12" id="KW-0998">Cell outer membrane</keyword>
<comment type="similarity">
    <text evidence="12 13">Belongs to the TonB-dependent receptor family.</text>
</comment>
<dbReference type="AlphaFoldDB" id="A0A2S7EYC5"/>
<evidence type="ECO:0000256" key="14">
    <source>
        <dbReference type="SAM" id="SignalP"/>
    </source>
</evidence>
<evidence type="ECO:0000256" key="13">
    <source>
        <dbReference type="RuleBase" id="RU003357"/>
    </source>
</evidence>
<dbReference type="InterPro" id="IPR012910">
    <property type="entry name" value="Plug_dom"/>
</dbReference>
<feature type="domain" description="Secretin/TonB short N-terminal" evidence="15">
    <location>
        <begin position="72"/>
        <end position="123"/>
    </location>
</feature>
<evidence type="ECO:0000256" key="12">
    <source>
        <dbReference type="PROSITE-ProRule" id="PRU01360"/>
    </source>
</evidence>
<keyword evidence="6 14" id="KW-0732">Signal</keyword>
<dbReference type="Gene3D" id="2.170.130.10">
    <property type="entry name" value="TonB-dependent receptor, plug domain"/>
    <property type="match status" value="1"/>
</dbReference>
<dbReference type="InterPro" id="IPR039426">
    <property type="entry name" value="TonB-dep_rcpt-like"/>
</dbReference>
<dbReference type="InterPro" id="IPR036942">
    <property type="entry name" value="Beta-barrel_TonB_sf"/>
</dbReference>
<dbReference type="InterPro" id="IPR000531">
    <property type="entry name" value="Beta-barrel_TonB"/>
</dbReference>
<keyword evidence="7" id="KW-0408">Iron</keyword>
<evidence type="ECO:0000313" key="17">
    <source>
        <dbReference type="Proteomes" id="UP000238261"/>
    </source>
</evidence>
<dbReference type="PANTHER" id="PTHR32552:SF89">
    <property type="entry name" value="CATECHOLATE SIDEROPHORE RECEPTOR FIU"/>
    <property type="match status" value="1"/>
</dbReference>
<dbReference type="Pfam" id="PF07660">
    <property type="entry name" value="STN"/>
    <property type="match status" value="1"/>
</dbReference>
<keyword evidence="9 13" id="KW-0798">TonB box</keyword>
<dbReference type="PROSITE" id="PS52016">
    <property type="entry name" value="TONB_DEPENDENT_REC_3"/>
    <property type="match status" value="1"/>
</dbReference>
<evidence type="ECO:0000256" key="10">
    <source>
        <dbReference type="ARBA" id="ARBA00023136"/>
    </source>
</evidence>
<dbReference type="GO" id="GO:0009279">
    <property type="term" value="C:cell outer membrane"/>
    <property type="evidence" value="ECO:0007669"/>
    <property type="project" value="UniProtKB-SubCell"/>
</dbReference>
<evidence type="ECO:0000256" key="7">
    <source>
        <dbReference type="ARBA" id="ARBA00023004"/>
    </source>
</evidence>
<feature type="signal peptide" evidence="14">
    <location>
        <begin position="1"/>
        <end position="38"/>
    </location>
</feature>
<keyword evidence="10 12" id="KW-0472">Membrane</keyword>
<dbReference type="GO" id="GO:0015344">
    <property type="term" value="F:siderophore uptake transmembrane transporter activity"/>
    <property type="evidence" value="ECO:0007669"/>
    <property type="project" value="TreeGrafter"/>
</dbReference>
<dbReference type="Gene3D" id="2.40.170.20">
    <property type="entry name" value="TonB-dependent receptor, beta-barrel domain"/>
    <property type="match status" value="1"/>
</dbReference>
<protein>
    <recommendedName>
        <fullName evidence="15">Secretin/TonB short N-terminal domain-containing protein</fullName>
    </recommendedName>
</protein>
<keyword evidence="5 12" id="KW-0812">Transmembrane</keyword>
<evidence type="ECO:0000313" key="16">
    <source>
        <dbReference type="EMBL" id="PPU98152.1"/>
    </source>
</evidence>
<name>A0A2S7EYC5_9XANT</name>
<dbReference type="Pfam" id="PF00593">
    <property type="entry name" value="TonB_dep_Rec_b-barrel"/>
    <property type="match status" value="1"/>
</dbReference>
<dbReference type="Gene3D" id="3.55.50.30">
    <property type="match status" value="1"/>
</dbReference>
<evidence type="ECO:0000256" key="6">
    <source>
        <dbReference type="ARBA" id="ARBA00022729"/>
    </source>
</evidence>
<evidence type="ECO:0000256" key="8">
    <source>
        <dbReference type="ARBA" id="ARBA00023065"/>
    </source>
</evidence>
<dbReference type="InterPro" id="IPR011662">
    <property type="entry name" value="Secretin/TonB_short_N"/>
</dbReference>
<organism evidence="16 17">
    <name type="scientific">Xanthomonas hyacinthi</name>
    <dbReference type="NCBI Taxonomy" id="56455"/>
    <lineage>
        <taxon>Bacteria</taxon>
        <taxon>Pseudomonadati</taxon>
        <taxon>Pseudomonadota</taxon>
        <taxon>Gammaproteobacteria</taxon>
        <taxon>Lysobacterales</taxon>
        <taxon>Lysobacteraceae</taxon>
        <taxon>Xanthomonas</taxon>
    </lineage>
</organism>
<comment type="caution">
    <text evidence="16">The sequence shown here is derived from an EMBL/GenBank/DDBJ whole genome shotgun (WGS) entry which is preliminary data.</text>
</comment>
<evidence type="ECO:0000256" key="3">
    <source>
        <dbReference type="ARBA" id="ARBA00022452"/>
    </source>
</evidence>
<feature type="chain" id="PRO_5015723519" description="Secretin/TonB short N-terminal domain-containing protein" evidence="14">
    <location>
        <begin position="39"/>
        <end position="928"/>
    </location>
</feature>
<evidence type="ECO:0000256" key="1">
    <source>
        <dbReference type="ARBA" id="ARBA00004571"/>
    </source>
</evidence>
<reference evidence="17" key="1">
    <citation type="submission" date="2016-08" db="EMBL/GenBank/DDBJ databases">
        <authorList>
            <person name="Merda D."/>
            <person name="Briand M."/>
            <person name="Taghouti G."/>
            <person name="Carrere S."/>
            <person name="Gouzy J."/>
            <person name="Portier P."/>
            <person name="Jacques M.-A."/>
            <person name="Fischer-Le Saux M."/>
        </authorList>
    </citation>
    <scope>NUCLEOTIDE SEQUENCE [LARGE SCALE GENOMIC DNA]</scope>
    <source>
        <strain evidence="17">CFBP1156</strain>
    </source>
</reference>
<accession>A0A2S7EYC5</accession>
<dbReference type="EMBL" id="MDEG01000005">
    <property type="protein sequence ID" value="PPU98152.1"/>
    <property type="molecule type" value="Genomic_DNA"/>
</dbReference>
<dbReference type="Pfam" id="PF07715">
    <property type="entry name" value="Plug"/>
    <property type="match status" value="1"/>
</dbReference>
<keyword evidence="3 12" id="KW-1134">Transmembrane beta strand</keyword>
<dbReference type="PANTHER" id="PTHR32552">
    <property type="entry name" value="FERRICHROME IRON RECEPTOR-RELATED"/>
    <property type="match status" value="1"/>
</dbReference>
<evidence type="ECO:0000256" key="4">
    <source>
        <dbReference type="ARBA" id="ARBA00022496"/>
    </source>
</evidence>
<keyword evidence="2 12" id="KW-0813">Transport</keyword>
<evidence type="ECO:0000259" key="15">
    <source>
        <dbReference type="SMART" id="SM00965"/>
    </source>
</evidence>
<evidence type="ECO:0000256" key="2">
    <source>
        <dbReference type="ARBA" id="ARBA00022448"/>
    </source>
</evidence>
<proteinExistence type="inferred from homology"/>
<evidence type="ECO:0000256" key="11">
    <source>
        <dbReference type="ARBA" id="ARBA00023237"/>
    </source>
</evidence>
<keyword evidence="17" id="KW-1185">Reference proteome</keyword>
<comment type="subcellular location">
    <subcellularLocation>
        <location evidence="1 12">Cell outer membrane</location>
        <topology evidence="1 12">Multi-pass membrane protein</topology>
    </subcellularLocation>
</comment>
<dbReference type="Proteomes" id="UP000238261">
    <property type="component" value="Unassembled WGS sequence"/>
</dbReference>
<evidence type="ECO:0000256" key="5">
    <source>
        <dbReference type="ARBA" id="ARBA00022692"/>
    </source>
</evidence>